<evidence type="ECO:0000313" key="5">
    <source>
        <dbReference type="Proteomes" id="UP000556026"/>
    </source>
</evidence>
<keyword evidence="2" id="KW-0812">Transmembrane</keyword>
<feature type="domain" description="SPOR" evidence="3">
    <location>
        <begin position="154"/>
        <end position="230"/>
    </location>
</feature>
<proteinExistence type="predicted"/>
<gene>
    <name evidence="4" type="ORF">GMST_01330</name>
</gene>
<dbReference type="AlphaFoldDB" id="A0A6V8MCT8"/>
<protein>
    <submittedName>
        <fullName evidence="4">SPOR domain-containing protein</fullName>
    </submittedName>
</protein>
<sequence length="230" mass="24348">MNVRDYSEKRGGREQVTIERRPVAKNRPRRESGPLIFLKWFVAFAAVFGTGFGAGWYVKGLRKSPQVVLVPAVKKEAPPAPAAEATAPQPEVPLTFYKTLPAGGKGAIGTGLNLKKAEPVSPPHEAAPAASVVPAAPAAVPAPATASPAAAEEKGDGTRYVVQLASYRDKQEALSAQGKLTEKGTAAYLLESRLPDKGTWYRLRVGHKLTRAEALEMAAKFGKGAAVLPD</sequence>
<dbReference type="SUPFAM" id="SSF110997">
    <property type="entry name" value="Sporulation related repeat"/>
    <property type="match status" value="1"/>
</dbReference>
<dbReference type="RefSeq" id="WP_246399130.1">
    <property type="nucleotide sequence ID" value="NZ_BLXX01000001.1"/>
</dbReference>
<keyword evidence="5" id="KW-1185">Reference proteome</keyword>
<dbReference type="Proteomes" id="UP000556026">
    <property type="component" value="Unassembled WGS sequence"/>
</dbReference>
<feature type="compositionally biased region" description="Basic and acidic residues" evidence="1">
    <location>
        <begin position="1"/>
        <end position="22"/>
    </location>
</feature>
<dbReference type="PROSITE" id="PS51724">
    <property type="entry name" value="SPOR"/>
    <property type="match status" value="1"/>
</dbReference>
<name>A0A6V8MCT8_9BACT</name>
<feature type="transmembrane region" description="Helical" evidence="2">
    <location>
        <begin position="35"/>
        <end position="58"/>
    </location>
</feature>
<comment type="caution">
    <text evidence="4">The sequence shown here is derived from an EMBL/GenBank/DDBJ whole genome shotgun (WGS) entry which is preliminary data.</text>
</comment>
<dbReference type="InterPro" id="IPR007730">
    <property type="entry name" value="SPOR-like_dom"/>
</dbReference>
<keyword evidence="2" id="KW-0472">Membrane</keyword>
<evidence type="ECO:0000259" key="3">
    <source>
        <dbReference type="PROSITE" id="PS51724"/>
    </source>
</evidence>
<reference evidence="5" key="1">
    <citation type="submission" date="2020-06" db="EMBL/GenBank/DDBJ databases">
        <title>Draft genomic sequence of Geomonas sp. Red330.</title>
        <authorList>
            <person name="Itoh H."/>
            <person name="Zhenxing X."/>
            <person name="Ushijima N."/>
            <person name="Masuda Y."/>
            <person name="Shiratori Y."/>
            <person name="Senoo K."/>
        </authorList>
    </citation>
    <scope>NUCLEOTIDE SEQUENCE [LARGE SCALE GENOMIC DNA]</scope>
    <source>
        <strain evidence="5">Red330</strain>
    </source>
</reference>
<evidence type="ECO:0000256" key="2">
    <source>
        <dbReference type="SAM" id="Phobius"/>
    </source>
</evidence>
<dbReference type="GO" id="GO:0042834">
    <property type="term" value="F:peptidoglycan binding"/>
    <property type="evidence" value="ECO:0007669"/>
    <property type="project" value="InterPro"/>
</dbReference>
<dbReference type="Gene3D" id="3.30.70.1070">
    <property type="entry name" value="Sporulation related repeat"/>
    <property type="match status" value="1"/>
</dbReference>
<organism evidence="4 5">
    <name type="scientific">Geomonas silvestris</name>
    <dbReference type="NCBI Taxonomy" id="2740184"/>
    <lineage>
        <taxon>Bacteria</taxon>
        <taxon>Pseudomonadati</taxon>
        <taxon>Thermodesulfobacteriota</taxon>
        <taxon>Desulfuromonadia</taxon>
        <taxon>Geobacterales</taxon>
        <taxon>Geobacteraceae</taxon>
        <taxon>Geomonas</taxon>
    </lineage>
</organism>
<keyword evidence="2" id="KW-1133">Transmembrane helix</keyword>
<feature type="region of interest" description="Disordered" evidence="1">
    <location>
        <begin position="1"/>
        <end position="25"/>
    </location>
</feature>
<accession>A0A6V8MCT8</accession>
<evidence type="ECO:0000313" key="4">
    <source>
        <dbReference type="EMBL" id="GFO57808.1"/>
    </source>
</evidence>
<dbReference type="Pfam" id="PF05036">
    <property type="entry name" value="SPOR"/>
    <property type="match status" value="1"/>
</dbReference>
<dbReference type="EMBL" id="BLXX01000001">
    <property type="protein sequence ID" value="GFO57808.1"/>
    <property type="molecule type" value="Genomic_DNA"/>
</dbReference>
<evidence type="ECO:0000256" key="1">
    <source>
        <dbReference type="SAM" id="MobiDB-lite"/>
    </source>
</evidence>
<dbReference type="InterPro" id="IPR036680">
    <property type="entry name" value="SPOR-like_sf"/>
</dbReference>